<dbReference type="InterPro" id="IPR045357">
    <property type="entry name" value="Aminopeptidase_N-like_N"/>
</dbReference>
<name>A0A0B1SGD1_OESDE</name>
<dbReference type="OrthoDB" id="10031169at2759"/>
<dbReference type="GO" id="GO:0008270">
    <property type="term" value="F:zinc ion binding"/>
    <property type="evidence" value="ECO:0007669"/>
    <property type="project" value="InterPro"/>
</dbReference>
<accession>A0A0B1SGD1</accession>
<dbReference type="InterPro" id="IPR034016">
    <property type="entry name" value="M1_APN-typ"/>
</dbReference>
<proteinExistence type="predicted"/>
<feature type="domain" description="Aminopeptidase N-like N-terminal" evidence="2">
    <location>
        <begin position="10"/>
        <end position="139"/>
    </location>
</feature>
<dbReference type="SUPFAM" id="SSF55486">
    <property type="entry name" value="Metalloproteases ('zincins'), catalytic domain"/>
    <property type="match status" value="1"/>
</dbReference>
<dbReference type="GO" id="GO:0070006">
    <property type="term" value="F:metalloaminopeptidase activity"/>
    <property type="evidence" value="ECO:0007669"/>
    <property type="project" value="TreeGrafter"/>
</dbReference>
<sequence length="302" mass="34001">MPNSLQNGEKVGIQSITAKDQLEKVEITVAKTLEKGNDAKLTLVYTGLISTTLGGLYQTKYTDADGTPKVAAVTQMEPTSARQMVPCFDEPEFKASWKVRVIHPKGTNAISNGIEEKVEDQGDWITTDFVETPKMSSYLLALMVSEFEQISNSTDSGVEFRIWSRKEAKNTTQYALYAGVKCLEFYEKLFKIGFPLKKQDMVALPDFSAGAMENWGLITYSEDQGDWITTDFVETPKMSSYLLALMVSEFEQISNSTDSGVEFRIWSRKEAKNTTQYALYAGVKCLEFYEKLFKIGFPLKKQ</sequence>
<dbReference type="GO" id="GO:0042277">
    <property type="term" value="F:peptide binding"/>
    <property type="evidence" value="ECO:0007669"/>
    <property type="project" value="TreeGrafter"/>
</dbReference>
<dbReference type="PRINTS" id="PR00756">
    <property type="entry name" value="ALADIPTASE"/>
</dbReference>
<dbReference type="MEROPS" id="M01.015"/>
<feature type="domain" description="Peptidase M1 membrane alanine aminopeptidase" evidence="1">
    <location>
        <begin position="174"/>
        <end position="222"/>
    </location>
</feature>
<dbReference type="SUPFAM" id="SSF63737">
    <property type="entry name" value="Leukotriene A4 hydrolase N-terminal domain"/>
    <property type="match status" value="2"/>
</dbReference>
<dbReference type="InterPro" id="IPR001930">
    <property type="entry name" value="Peptidase_M1"/>
</dbReference>
<evidence type="ECO:0000313" key="3">
    <source>
        <dbReference type="EMBL" id="KHJ83984.1"/>
    </source>
</evidence>
<protein>
    <submittedName>
        <fullName evidence="3">Peptidase family M1</fullName>
    </submittedName>
</protein>
<reference evidence="3 4" key="1">
    <citation type="submission" date="2014-03" db="EMBL/GenBank/DDBJ databases">
        <title>Draft genome of the hookworm Oesophagostomum dentatum.</title>
        <authorList>
            <person name="Mitreva M."/>
        </authorList>
    </citation>
    <scope>NUCLEOTIDE SEQUENCE [LARGE SCALE GENOMIC DNA]</scope>
    <source>
        <strain evidence="3 4">OD-Hann</strain>
    </source>
</reference>
<dbReference type="GO" id="GO:0005737">
    <property type="term" value="C:cytoplasm"/>
    <property type="evidence" value="ECO:0007669"/>
    <property type="project" value="TreeGrafter"/>
</dbReference>
<evidence type="ECO:0000259" key="2">
    <source>
        <dbReference type="Pfam" id="PF17900"/>
    </source>
</evidence>
<feature type="non-terminal residue" evidence="3">
    <location>
        <position position="302"/>
    </location>
</feature>
<dbReference type="InterPro" id="IPR050344">
    <property type="entry name" value="Peptidase_M1_aminopeptidases"/>
</dbReference>
<dbReference type="PANTHER" id="PTHR11533:SF301">
    <property type="entry name" value="AMINOPEPTIDASE"/>
    <property type="match status" value="1"/>
</dbReference>
<dbReference type="EMBL" id="KN570739">
    <property type="protein sequence ID" value="KHJ83984.1"/>
    <property type="molecule type" value="Genomic_DNA"/>
</dbReference>
<dbReference type="Pfam" id="PF01433">
    <property type="entry name" value="Peptidase_M1"/>
    <property type="match status" value="1"/>
</dbReference>
<keyword evidence="4" id="KW-1185">Reference proteome</keyword>
<evidence type="ECO:0000313" key="4">
    <source>
        <dbReference type="Proteomes" id="UP000053660"/>
    </source>
</evidence>
<dbReference type="PANTHER" id="PTHR11533">
    <property type="entry name" value="PROTEASE M1 ZINC METALLOPROTEASE"/>
    <property type="match status" value="1"/>
</dbReference>
<dbReference type="GO" id="GO:0043171">
    <property type="term" value="P:peptide catabolic process"/>
    <property type="evidence" value="ECO:0007669"/>
    <property type="project" value="TreeGrafter"/>
</dbReference>
<dbReference type="InterPro" id="IPR014782">
    <property type="entry name" value="Peptidase_M1_dom"/>
</dbReference>
<dbReference type="GO" id="GO:0016020">
    <property type="term" value="C:membrane"/>
    <property type="evidence" value="ECO:0007669"/>
    <property type="project" value="TreeGrafter"/>
</dbReference>
<dbReference type="InterPro" id="IPR042097">
    <property type="entry name" value="Aminopeptidase_N-like_N_sf"/>
</dbReference>
<evidence type="ECO:0000259" key="1">
    <source>
        <dbReference type="Pfam" id="PF01433"/>
    </source>
</evidence>
<dbReference type="AlphaFoldDB" id="A0A0B1SGD1"/>
<dbReference type="GO" id="GO:0006508">
    <property type="term" value="P:proteolysis"/>
    <property type="evidence" value="ECO:0007669"/>
    <property type="project" value="InterPro"/>
</dbReference>
<dbReference type="Proteomes" id="UP000053660">
    <property type="component" value="Unassembled WGS sequence"/>
</dbReference>
<organism evidence="3 4">
    <name type="scientific">Oesophagostomum dentatum</name>
    <name type="common">Nodular worm</name>
    <dbReference type="NCBI Taxonomy" id="61180"/>
    <lineage>
        <taxon>Eukaryota</taxon>
        <taxon>Metazoa</taxon>
        <taxon>Ecdysozoa</taxon>
        <taxon>Nematoda</taxon>
        <taxon>Chromadorea</taxon>
        <taxon>Rhabditida</taxon>
        <taxon>Rhabditina</taxon>
        <taxon>Rhabditomorpha</taxon>
        <taxon>Strongyloidea</taxon>
        <taxon>Strongylidae</taxon>
        <taxon>Oesophagostomum</taxon>
    </lineage>
</organism>
<dbReference type="GO" id="GO:0005615">
    <property type="term" value="C:extracellular space"/>
    <property type="evidence" value="ECO:0007669"/>
    <property type="project" value="TreeGrafter"/>
</dbReference>
<gene>
    <name evidence="3" type="ORF">OESDEN_16308</name>
</gene>
<dbReference type="Gene3D" id="3.30.2010.30">
    <property type="match status" value="2"/>
</dbReference>
<dbReference type="CDD" id="cd09601">
    <property type="entry name" value="M1_APN-Q_like"/>
    <property type="match status" value="1"/>
</dbReference>
<dbReference type="Pfam" id="PF17900">
    <property type="entry name" value="Peptidase_M1_N"/>
    <property type="match status" value="1"/>
</dbReference>
<dbReference type="Gene3D" id="2.60.40.1730">
    <property type="entry name" value="tricorn interacting facor f3 domain"/>
    <property type="match status" value="1"/>
</dbReference>